<keyword evidence="3 7" id="KW-0547">Nucleotide-binding</keyword>
<comment type="catalytic activity">
    <reaction evidence="6 7">
        <text>L-glutamyl-tRNA(Gln) + L-glutamine + ATP + H2O = L-glutaminyl-tRNA(Gln) + L-glutamate + ADP + phosphate + H(+)</text>
        <dbReference type="Rhea" id="RHEA:17521"/>
        <dbReference type="Rhea" id="RHEA-COMP:9681"/>
        <dbReference type="Rhea" id="RHEA-COMP:9684"/>
        <dbReference type="ChEBI" id="CHEBI:15377"/>
        <dbReference type="ChEBI" id="CHEBI:15378"/>
        <dbReference type="ChEBI" id="CHEBI:29985"/>
        <dbReference type="ChEBI" id="CHEBI:30616"/>
        <dbReference type="ChEBI" id="CHEBI:43474"/>
        <dbReference type="ChEBI" id="CHEBI:58359"/>
        <dbReference type="ChEBI" id="CHEBI:78520"/>
        <dbReference type="ChEBI" id="CHEBI:78521"/>
        <dbReference type="ChEBI" id="CHEBI:456216"/>
        <dbReference type="EC" id="6.3.5.7"/>
    </reaction>
</comment>
<dbReference type="HAMAP" id="MF_00120">
    <property type="entry name" value="GatA"/>
    <property type="match status" value="1"/>
</dbReference>
<organism evidence="9 10">
    <name type="scientific">Calycina marina</name>
    <dbReference type="NCBI Taxonomy" id="1763456"/>
    <lineage>
        <taxon>Eukaryota</taxon>
        <taxon>Fungi</taxon>
        <taxon>Dikarya</taxon>
        <taxon>Ascomycota</taxon>
        <taxon>Pezizomycotina</taxon>
        <taxon>Leotiomycetes</taxon>
        <taxon>Helotiales</taxon>
        <taxon>Pezizellaceae</taxon>
        <taxon>Calycina</taxon>
    </lineage>
</organism>
<comment type="similarity">
    <text evidence="1 7">Belongs to the amidase family. GatA subfamily.</text>
</comment>
<dbReference type="InterPro" id="IPR036928">
    <property type="entry name" value="AS_sf"/>
</dbReference>
<evidence type="ECO:0000256" key="4">
    <source>
        <dbReference type="ARBA" id="ARBA00022840"/>
    </source>
</evidence>
<comment type="subunit">
    <text evidence="7">Subunit of the heterotrimeric GatCAB amidotransferase (AdT) complex, composed of A, B and C subunits.</text>
</comment>
<dbReference type="GO" id="GO:0005739">
    <property type="term" value="C:mitochondrion"/>
    <property type="evidence" value="ECO:0007669"/>
    <property type="project" value="UniProtKB-SubCell"/>
</dbReference>
<proteinExistence type="inferred from homology"/>
<dbReference type="Pfam" id="PF01425">
    <property type="entry name" value="Amidase"/>
    <property type="match status" value="1"/>
</dbReference>
<dbReference type="EC" id="6.3.5.7" evidence="7"/>
<evidence type="ECO:0000259" key="8">
    <source>
        <dbReference type="Pfam" id="PF01425"/>
    </source>
</evidence>
<dbReference type="GO" id="GO:0070681">
    <property type="term" value="P:glutaminyl-tRNAGln biosynthesis via transamidation"/>
    <property type="evidence" value="ECO:0007669"/>
    <property type="project" value="UniProtKB-UniRule"/>
</dbReference>
<accession>A0A9P7YZT9</accession>
<dbReference type="PROSITE" id="PS00571">
    <property type="entry name" value="AMIDASES"/>
    <property type="match status" value="1"/>
</dbReference>
<gene>
    <name evidence="9" type="ORF">BJ878DRAFT_481799</name>
</gene>
<dbReference type="GO" id="GO:0030956">
    <property type="term" value="C:glutamyl-tRNA(Gln) amidotransferase complex"/>
    <property type="evidence" value="ECO:0007669"/>
    <property type="project" value="UniProtKB-UniRule"/>
</dbReference>
<evidence type="ECO:0000256" key="1">
    <source>
        <dbReference type="ARBA" id="ARBA00008069"/>
    </source>
</evidence>
<dbReference type="Proteomes" id="UP000887226">
    <property type="component" value="Unassembled WGS sequence"/>
</dbReference>
<reference evidence="9" key="1">
    <citation type="journal article" date="2021" name="IMA Fungus">
        <title>Genomic characterization of three marine fungi, including Emericellopsis atlantica sp. nov. with signatures of a generalist lifestyle and marine biomass degradation.</title>
        <authorList>
            <person name="Hagestad O.C."/>
            <person name="Hou L."/>
            <person name="Andersen J.H."/>
            <person name="Hansen E.H."/>
            <person name="Altermark B."/>
            <person name="Li C."/>
            <person name="Kuhnert E."/>
            <person name="Cox R.J."/>
            <person name="Crous P.W."/>
            <person name="Spatafora J.W."/>
            <person name="Lail K."/>
            <person name="Amirebrahimi M."/>
            <person name="Lipzen A."/>
            <person name="Pangilinan J."/>
            <person name="Andreopoulos W."/>
            <person name="Hayes R.D."/>
            <person name="Ng V."/>
            <person name="Grigoriev I.V."/>
            <person name="Jackson S.A."/>
            <person name="Sutton T.D.S."/>
            <person name="Dobson A.D.W."/>
            <person name="Rama T."/>
        </authorList>
    </citation>
    <scope>NUCLEOTIDE SEQUENCE</scope>
    <source>
        <strain evidence="9">TRa3180A</strain>
    </source>
</reference>
<dbReference type="InterPro" id="IPR023631">
    <property type="entry name" value="Amidase_dom"/>
</dbReference>
<keyword evidence="5 7" id="KW-0648">Protein biosynthesis</keyword>
<dbReference type="AlphaFoldDB" id="A0A9P7YZT9"/>
<evidence type="ECO:0000256" key="3">
    <source>
        <dbReference type="ARBA" id="ARBA00022741"/>
    </source>
</evidence>
<evidence type="ECO:0000313" key="9">
    <source>
        <dbReference type="EMBL" id="KAG9242681.1"/>
    </source>
</evidence>
<dbReference type="InterPro" id="IPR020556">
    <property type="entry name" value="Amidase_CS"/>
</dbReference>
<keyword evidence="7" id="KW-0496">Mitochondrion</keyword>
<dbReference type="OrthoDB" id="421993at2759"/>
<dbReference type="GO" id="GO:0050567">
    <property type="term" value="F:glutaminyl-tRNA synthase (glutamine-hydrolyzing) activity"/>
    <property type="evidence" value="ECO:0007669"/>
    <property type="project" value="UniProtKB-UniRule"/>
</dbReference>
<dbReference type="GO" id="GO:0032543">
    <property type="term" value="P:mitochondrial translation"/>
    <property type="evidence" value="ECO:0007669"/>
    <property type="project" value="UniProtKB-UniRule"/>
</dbReference>
<evidence type="ECO:0000256" key="5">
    <source>
        <dbReference type="ARBA" id="ARBA00022917"/>
    </source>
</evidence>
<keyword evidence="10" id="KW-1185">Reference proteome</keyword>
<comment type="function">
    <text evidence="7">Allows the formation of correctly charged Gln-tRNA(Gln) through the transamidation of misacylated Glu-tRNA(Gln) in the mitochondria. The reaction takes place in the presence of glutamine and ATP through an activated gamma-phospho-Glu-tRNA(Gln).</text>
</comment>
<feature type="domain" description="Amidase" evidence="8">
    <location>
        <begin position="73"/>
        <end position="521"/>
    </location>
</feature>
<dbReference type="GO" id="GO:0005524">
    <property type="term" value="F:ATP binding"/>
    <property type="evidence" value="ECO:0007669"/>
    <property type="project" value="UniProtKB-KW"/>
</dbReference>
<dbReference type="SUPFAM" id="SSF75304">
    <property type="entry name" value="Amidase signature (AS) enzymes"/>
    <property type="match status" value="1"/>
</dbReference>
<dbReference type="InterPro" id="IPR000120">
    <property type="entry name" value="Amidase"/>
</dbReference>
<sequence length="585" mass="64027">MRVPTKRQAAHRGAYQILAYTCKRQARYYSSVPNVVFEGPSPEKHEPLNDYSGPENGDTLNAYISAGKEELYPIHRTYYAVKNNIIFKIDPTTCGSAILQDYMSPFYATIATRFGRIYGLPLRTTNMDEFGMGSHSTNSHFGAVQNVPPYEKYSAGGSSGGSAVAVAAGPFKMALGTDTGGSVRLPAAYTGIVGFKPSYGFVSRFGVIPYANSLDTVGVLARTVAGVAESRLFHGYDAKDPTHATVEARTRMNANLANSDVCPLDIHDLGGRQHLKIGIPLEYNIAEMDSVVRQAWQETLEKLQSEGHTIVPVSLPNTKHALSAYYILAAAEAASNLSKYDGVRYGNRSSASDGAGDVLYSKTRGELFGEETKRRILLGSYTLSSSAIDNYFIKAQKIRRLVQRDFDRVFILNNPLRPSDEQFDLTDMDENVEMADKLGPSRVDFIICPTAPTLSPKLEEVVSQSPVESYMNDVFTVPASLAGLPAISVPFRLSSEDHETGAPPYVGIQVIGQYSDDWRVLAAGRVIEKLLGCTKHSQALRCCNANSQAPFYVTGPSSHHDYPPTEDFAIPVQKVQCDFDAKMRT</sequence>
<feature type="active site" description="Charge relay system" evidence="7">
    <location>
        <position position="82"/>
    </location>
</feature>
<evidence type="ECO:0000256" key="6">
    <source>
        <dbReference type="ARBA" id="ARBA00047407"/>
    </source>
</evidence>
<evidence type="ECO:0000256" key="7">
    <source>
        <dbReference type="HAMAP-Rule" id="MF_03150"/>
    </source>
</evidence>
<evidence type="ECO:0000313" key="10">
    <source>
        <dbReference type="Proteomes" id="UP000887226"/>
    </source>
</evidence>
<dbReference type="PANTHER" id="PTHR11895:SF7">
    <property type="entry name" value="GLUTAMYL-TRNA(GLN) AMIDOTRANSFERASE SUBUNIT A, MITOCHONDRIAL"/>
    <property type="match status" value="1"/>
</dbReference>
<feature type="active site" description="Acyl-ester intermediate" evidence="7">
    <location>
        <position position="182"/>
    </location>
</feature>
<dbReference type="Gene3D" id="3.90.1300.10">
    <property type="entry name" value="Amidase signature (AS) domain"/>
    <property type="match status" value="1"/>
</dbReference>
<dbReference type="PANTHER" id="PTHR11895">
    <property type="entry name" value="TRANSAMIDASE"/>
    <property type="match status" value="1"/>
</dbReference>
<comment type="caution">
    <text evidence="9">The sequence shown here is derived from an EMBL/GenBank/DDBJ whole genome shotgun (WGS) entry which is preliminary data.</text>
</comment>
<keyword evidence="4 7" id="KW-0067">ATP-binding</keyword>
<keyword evidence="2 7" id="KW-0436">Ligase</keyword>
<dbReference type="EMBL" id="MU254048">
    <property type="protein sequence ID" value="KAG9242681.1"/>
    <property type="molecule type" value="Genomic_DNA"/>
</dbReference>
<protein>
    <recommendedName>
        <fullName evidence="7">Glutamyl-tRNA(Gln) amidotransferase subunit A, mitochondrial</fullName>
        <shortName evidence="7">Glu-AdT subunit A</shortName>
        <ecNumber evidence="7">6.3.5.7</ecNumber>
    </recommendedName>
</protein>
<dbReference type="InterPro" id="IPR004412">
    <property type="entry name" value="GatA"/>
</dbReference>
<name>A0A9P7YZT9_9HELO</name>
<evidence type="ECO:0000256" key="2">
    <source>
        <dbReference type="ARBA" id="ARBA00022598"/>
    </source>
</evidence>
<feature type="active site" description="Charge relay system" evidence="7">
    <location>
        <position position="158"/>
    </location>
</feature>
<comment type="subcellular location">
    <subcellularLocation>
        <location evidence="7">Mitochondrion</location>
    </subcellularLocation>
</comment>